<feature type="region of interest" description="Disordered" evidence="1">
    <location>
        <begin position="36"/>
        <end position="71"/>
    </location>
</feature>
<keyword evidence="4" id="KW-1185">Reference proteome</keyword>
<dbReference type="Proteomes" id="UP000288716">
    <property type="component" value="Unassembled WGS sequence"/>
</dbReference>
<dbReference type="PANTHER" id="PTHR13467">
    <property type="entry name" value="CUE DOMAIN CONTAINING PROTEIN 1"/>
    <property type="match status" value="1"/>
</dbReference>
<dbReference type="PANTHER" id="PTHR13467:SF3">
    <property type="entry name" value="CUE DOMAIN-CONTAINING PROTEIN 1"/>
    <property type="match status" value="1"/>
</dbReference>
<dbReference type="InterPro" id="IPR003892">
    <property type="entry name" value="CUE"/>
</dbReference>
<dbReference type="InterPro" id="IPR009060">
    <property type="entry name" value="UBA-like_sf"/>
</dbReference>
<feature type="compositionally biased region" description="Pro residues" evidence="1">
    <location>
        <begin position="56"/>
        <end position="65"/>
    </location>
</feature>
<dbReference type="EMBL" id="NCKV01000618">
    <property type="protein sequence ID" value="RWS30150.1"/>
    <property type="molecule type" value="Genomic_DNA"/>
</dbReference>
<dbReference type="SUPFAM" id="SSF46934">
    <property type="entry name" value="UBA-like"/>
    <property type="match status" value="1"/>
</dbReference>
<dbReference type="STRING" id="299467.A0A443SRI8"/>
<evidence type="ECO:0000313" key="4">
    <source>
        <dbReference type="Proteomes" id="UP000288716"/>
    </source>
</evidence>
<dbReference type="GO" id="GO:0043130">
    <property type="term" value="F:ubiquitin binding"/>
    <property type="evidence" value="ECO:0007669"/>
    <property type="project" value="InterPro"/>
</dbReference>
<dbReference type="AlphaFoldDB" id="A0A443SRI8"/>
<dbReference type="InterPro" id="IPR040195">
    <property type="entry name" value="CUE_CUED1"/>
</dbReference>
<dbReference type="OrthoDB" id="5794653at2759"/>
<feature type="domain" description="CUE" evidence="2">
    <location>
        <begin position="1"/>
        <end position="33"/>
    </location>
</feature>
<proteinExistence type="predicted"/>
<dbReference type="InterPro" id="IPR040192">
    <property type="entry name" value="CUEDC1"/>
</dbReference>
<name>A0A443SRI8_9ACAR</name>
<dbReference type="VEuPathDB" id="VectorBase:LDEU001890"/>
<organism evidence="3 4">
    <name type="scientific">Leptotrombidium deliense</name>
    <dbReference type="NCBI Taxonomy" id="299467"/>
    <lineage>
        <taxon>Eukaryota</taxon>
        <taxon>Metazoa</taxon>
        <taxon>Ecdysozoa</taxon>
        <taxon>Arthropoda</taxon>
        <taxon>Chelicerata</taxon>
        <taxon>Arachnida</taxon>
        <taxon>Acari</taxon>
        <taxon>Acariformes</taxon>
        <taxon>Trombidiformes</taxon>
        <taxon>Prostigmata</taxon>
        <taxon>Anystina</taxon>
        <taxon>Parasitengona</taxon>
        <taxon>Trombiculoidea</taxon>
        <taxon>Trombiculidae</taxon>
        <taxon>Leptotrombidium</taxon>
    </lineage>
</organism>
<feature type="region of interest" description="Disordered" evidence="1">
    <location>
        <begin position="279"/>
        <end position="341"/>
    </location>
</feature>
<evidence type="ECO:0000259" key="2">
    <source>
        <dbReference type="PROSITE" id="PS51140"/>
    </source>
</evidence>
<accession>A0A443SRI8</accession>
<dbReference type="SMART" id="SM00546">
    <property type="entry name" value="CUE"/>
    <property type="match status" value="1"/>
</dbReference>
<reference evidence="3 4" key="1">
    <citation type="journal article" date="2018" name="Gigascience">
        <title>Genomes of trombidid mites reveal novel predicted allergens and laterally-transferred genes associated with secondary metabolism.</title>
        <authorList>
            <person name="Dong X."/>
            <person name="Chaisiri K."/>
            <person name="Xia D."/>
            <person name="Armstrong S.D."/>
            <person name="Fang Y."/>
            <person name="Donnelly M.J."/>
            <person name="Kadowaki T."/>
            <person name="McGarry J.W."/>
            <person name="Darby A.C."/>
            <person name="Makepeace B.L."/>
        </authorList>
    </citation>
    <scope>NUCLEOTIDE SEQUENCE [LARGE SCALE GENOMIC DNA]</scope>
    <source>
        <strain evidence="3">UoL-UT</strain>
    </source>
</reference>
<evidence type="ECO:0000313" key="3">
    <source>
        <dbReference type="EMBL" id="RWS30150.1"/>
    </source>
</evidence>
<comment type="caution">
    <text evidence="3">The sequence shown here is derived from an EMBL/GenBank/DDBJ whole genome shotgun (WGS) entry which is preliminary data.</text>
</comment>
<dbReference type="CDD" id="cd14366">
    <property type="entry name" value="CUE_CUED1"/>
    <property type="match status" value="1"/>
</dbReference>
<dbReference type="Pfam" id="PF02845">
    <property type="entry name" value="CUE"/>
    <property type="match status" value="1"/>
</dbReference>
<feature type="compositionally biased region" description="Polar residues" evidence="1">
    <location>
        <begin position="290"/>
        <end position="299"/>
    </location>
</feature>
<sequence>MFPEMDEDVIEAVLRSNNGAVDATIDQLLLMSVDSENEKLRSEMETSESNDEVPPRYSPATPPPSYQQAVPHVSSPIKVNNNSKKIDLKRSNIHTIDFAKSFDSSKYNNSNLFKESLRNKFKWKPPLIGPLPASFLRPDFNESNRTSAGFERRNSDVSVLSSKMLQQKMEENERQRQMSQGSIDPEVAQFLEDERFAILLQNEEFVQELRRNKDFMSTLELDSVTPNRALDLPDGSAVQSHDSDAAFKETLRNMGKASRRKFAQLARLFSRRKRRSFQHLLGGGHGDHSGNPSRDNLLSTDDDYTELENEGSDSEEHRNNSWDSHGGEDVTSSSLKKNEHR</sequence>
<feature type="compositionally biased region" description="Acidic residues" evidence="1">
    <location>
        <begin position="300"/>
        <end position="313"/>
    </location>
</feature>
<feature type="compositionally biased region" description="Basic and acidic residues" evidence="1">
    <location>
        <begin position="314"/>
        <end position="328"/>
    </location>
</feature>
<protein>
    <submittedName>
        <fullName evidence="3">CUE domain-containing protein 1-like protein</fullName>
    </submittedName>
</protein>
<dbReference type="PROSITE" id="PS51140">
    <property type="entry name" value="CUE"/>
    <property type="match status" value="1"/>
</dbReference>
<gene>
    <name evidence="3" type="ORF">B4U80_06883</name>
</gene>
<evidence type="ECO:0000256" key="1">
    <source>
        <dbReference type="SAM" id="MobiDB-lite"/>
    </source>
</evidence>
<dbReference type="Gene3D" id="1.10.8.10">
    <property type="entry name" value="DNA helicase RuvA subunit, C-terminal domain"/>
    <property type="match status" value="1"/>
</dbReference>